<proteinExistence type="predicted"/>
<protein>
    <submittedName>
        <fullName evidence="1">Uncharacterized protein</fullName>
    </submittedName>
</protein>
<gene>
    <name evidence="1" type="ORF">Fot_05886</name>
</gene>
<dbReference type="EMBL" id="JBFOLJ010000002">
    <property type="protein sequence ID" value="KAL2552267.1"/>
    <property type="molecule type" value="Genomic_DNA"/>
</dbReference>
<dbReference type="AlphaFoldDB" id="A0ABD1WRD6"/>
<keyword evidence="2" id="KW-1185">Reference proteome</keyword>
<reference evidence="2" key="1">
    <citation type="submission" date="2024-07" db="EMBL/GenBank/DDBJ databases">
        <title>Two chromosome-level genome assemblies of Korean endemic species Abeliophyllum distichum and Forsythia ovata (Oleaceae).</title>
        <authorList>
            <person name="Jang H."/>
        </authorList>
    </citation>
    <scope>NUCLEOTIDE SEQUENCE [LARGE SCALE GENOMIC DNA]</scope>
</reference>
<evidence type="ECO:0000313" key="2">
    <source>
        <dbReference type="Proteomes" id="UP001604277"/>
    </source>
</evidence>
<comment type="caution">
    <text evidence="1">The sequence shown here is derived from an EMBL/GenBank/DDBJ whole genome shotgun (WGS) entry which is preliminary data.</text>
</comment>
<organism evidence="1 2">
    <name type="scientific">Forsythia ovata</name>
    <dbReference type="NCBI Taxonomy" id="205694"/>
    <lineage>
        <taxon>Eukaryota</taxon>
        <taxon>Viridiplantae</taxon>
        <taxon>Streptophyta</taxon>
        <taxon>Embryophyta</taxon>
        <taxon>Tracheophyta</taxon>
        <taxon>Spermatophyta</taxon>
        <taxon>Magnoliopsida</taxon>
        <taxon>eudicotyledons</taxon>
        <taxon>Gunneridae</taxon>
        <taxon>Pentapetalae</taxon>
        <taxon>asterids</taxon>
        <taxon>lamiids</taxon>
        <taxon>Lamiales</taxon>
        <taxon>Oleaceae</taxon>
        <taxon>Forsythieae</taxon>
        <taxon>Forsythia</taxon>
    </lineage>
</organism>
<sequence>MSGFYFSSVLKFKIRRSGVVDDIISPLSVPVAASVPRVVIQQPPEPMVSSSSFIPPEPMVSSSSFIPLAPEVTSGMPFVPFSVGLVSLSENFGQPGKRKAAQ</sequence>
<evidence type="ECO:0000313" key="1">
    <source>
        <dbReference type="EMBL" id="KAL2552267.1"/>
    </source>
</evidence>
<accession>A0ABD1WRD6</accession>
<name>A0ABD1WRD6_9LAMI</name>
<dbReference type="Proteomes" id="UP001604277">
    <property type="component" value="Unassembled WGS sequence"/>
</dbReference>